<protein>
    <submittedName>
        <fullName evidence="1">Uncharacterized protein</fullName>
    </submittedName>
</protein>
<reference evidence="1" key="2">
    <citation type="submission" date="2025-09" db="UniProtKB">
        <authorList>
            <consortium name="EnsemblPlants"/>
        </authorList>
    </citation>
    <scope>IDENTIFICATION</scope>
</reference>
<evidence type="ECO:0000313" key="1">
    <source>
        <dbReference type="EnsemblPlants" id="AVESA.00010b.r2.2CG0324460.1.CDS"/>
    </source>
</evidence>
<reference evidence="1" key="1">
    <citation type="submission" date="2021-05" db="EMBL/GenBank/DDBJ databases">
        <authorList>
            <person name="Scholz U."/>
            <person name="Mascher M."/>
            <person name="Fiebig A."/>
        </authorList>
    </citation>
    <scope>NUCLEOTIDE SEQUENCE [LARGE SCALE GENOMIC DNA]</scope>
</reference>
<name>A0ACD5UVX9_AVESA</name>
<accession>A0ACD5UVX9</accession>
<dbReference type="EnsemblPlants" id="AVESA.00010b.r2.2CG0324460.1">
    <property type="protein sequence ID" value="AVESA.00010b.r2.2CG0324460.1.CDS"/>
    <property type="gene ID" value="AVESA.00010b.r2.2CG0324460"/>
</dbReference>
<organism evidence="1 2">
    <name type="scientific">Avena sativa</name>
    <name type="common">Oat</name>
    <dbReference type="NCBI Taxonomy" id="4498"/>
    <lineage>
        <taxon>Eukaryota</taxon>
        <taxon>Viridiplantae</taxon>
        <taxon>Streptophyta</taxon>
        <taxon>Embryophyta</taxon>
        <taxon>Tracheophyta</taxon>
        <taxon>Spermatophyta</taxon>
        <taxon>Magnoliopsida</taxon>
        <taxon>Liliopsida</taxon>
        <taxon>Poales</taxon>
        <taxon>Poaceae</taxon>
        <taxon>BOP clade</taxon>
        <taxon>Pooideae</taxon>
        <taxon>Poodae</taxon>
        <taxon>Poeae</taxon>
        <taxon>Poeae Chloroplast Group 1 (Aveneae type)</taxon>
        <taxon>Aveninae</taxon>
        <taxon>Avena</taxon>
    </lineage>
</organism>
<dbReference type="Proteomes" id="UP001732700">
    <property type="component" value="Chromosome 2C"/>
</dbReference>
<keyword evidence="2" id="KW-1185">Reference proteome</keyword>
<sequence length="197" mass="21877">MLLLLLLLMAMPASYKLLFFRLCGSCCFLLLYHVHAAASSPFSFSFDFTNKSSYRQDDLKFEGDAVPQAQLVDLTCSSRVQTIFNCTGRMSYNHPVPFYDAITGKVASFSTRFNFNIRLPGPYAGDGMAFFLSSYPSMLPPNSGGGNLGLHSGDGMNAQGTNRFLAVEFDTYKNTFDTMFEHIGIDIIQLNAASQRY</sequence>
<proteinExistence type="predicted"/>
<evidence type="ECO:0000313" key="2">
    <source>
        <dbReference type="Proteomes" id="UP001732700"/>
    </source>
</evidence>